<name>A0ABN7V352_GIGMA</name>
<dbReference type="EMBL" id="CAJVQB010008917">
    <property type="protein sequence ID" value="CAG8724539.1"/>
    <property type="molecule type" value="Genomic_DNA"/>
</dbReference>
<evidence type="ECO:0000313" key="1">
    <source>
        <dbReference type="EMBL" id="CAG8724539.1"/>
    </source>
</evidence>
<comment type="caution">
    <text evidence="1">The sequence shown here is derived from an EMBL/GenBank/DDBJ whole genome shotgun (WGS) entry which is preliminary data.</text>
</comment>
<accession>A0ABN7V352</accession>
<gene>
    <name evidence="1" type="ORF">GMARGA_LOCUS13815</name>
</gene>
<keyword evidence="2" id="KW-1185">Reference proteome</keyword>
<organism evidence="1 2">
    <name type="scientific">Gigaspora margarita</name>
    <dbReference type="NCBI Taxonomy" id="4874"/>
    <lineage>
        <taxon>Eukaryota</taxon>
        <taxon>Fungi</taxon>
        <taxon>Fungi incertae sedis</taxon>
        <taxon>Mucoromycota</taxon>
        <taxon>Glomeromycotina</taxon>
        <taxon>Glomeromycetes</taxon>
        <taxon>Diversisporales</taxon>
        <taxon>Gigasporaceae</taxon>
        <taxon>Gigaspora</taxon>
    </lineage>
</organism>
<protein>
    <submittedName>
        <fullName evidence="1">22898_t:CDS:1</fullName>
    </submittedName>
</protein>
<sequence>NWLKLPLREPKPDQLENNRKILNNMKTIREIIKEVQPEMETTNGKDTAAKTNIKMADDNAPITGNYQLTKIENLKLFECNLAESLKTMTHNVRDHIVMKLQQAGLTSLMNFYNITEYTWLECGSESQIDDFWVSRDMLVLLTEPKLASAENITDSDYKIVSTELKVEKRNLAAKIIDNTATLNTIWNTWDNLVKAEANKHIPFTYSAQKTFHSHTFKATNIHRGLTLVNKILKCIKSPDGPITLCQVTITINKLIAKIVKLTQLKIEELAPDDLCTANYSCSLKTQDRGHLSQPGDTLREELWKTTWKEQY</sequence>
<reference evidence="1 2" key="1">
    <citation type="submission" date="2021-06" db="EMBL/GenBank/DDBJ databases">
        <authorList>
            <person name="Kallberg Y."/>
            <person name="Tangrot J."/>
            <person name="Rosling A."/>
        </authorList>
    </citation>
    <scope>NUCLEOTIDE SEQUENCE [LARGE SCALE GENOMIC DNA]</scope>
    <source>
        <strain evidence="1 2">120-4 pot B 10/14</strain>
    </source>
</reference>
<feature type="non-terminal residue" evidence="1">
    <location>
        <position position="1"/>
    </location>
</feature>
<dbReference type="Proteomes" id="UP000789901">
    <property type="component" value="Unassembled WGS sequence"/>
</dbReference>
<evidence type="ECO:0000313" key="2">
    <source>
        <dbReference type="Proteomes" id="UP000789901"/>
    </source>
</evidence>
<proteinExistence type="predicted"/>